<comment type="caution">
    <text evidence="1">The sequence shown here is derived from an EMBL/GenBank/DDBJ whole genome shotgun (WGS) entry which is preliminary data.</text>
</comment>
<name>A0ACB5SYR3_AMBMO</name>
<dbReference type="EMBL" id="BSXS01001672">
    <property type="protein sequence ID" value="GME76889.1"/>
    <property type="molecule type" value="Genomic_DNA"/>
</dbReference>
<keyword evidence="2" id="KW-1185">Reference proteome</keyword>
<accession>A0ACB5SYR3</accession>
<dbReference type="Proteomes" id="UP001165064">
    <property type="component" value="Unassembled WGS sequence"/>
</dbReference>
<evidence type="ECO:0000313" key="2">
    <source>
        <dbReference type="Proteomes" id="UP001165064"/>
    </source>
</evidence>
<protein>
    <submittedName>
        <fullName evidence="1">Unnamed protein product</fullName>
    </submittedName>
</protein>
<gene>
    <name evidence="1" type="ORF">Amon02_000281000</name>
</gene>
<proteinExistence type="predicted"/>
<reference evidence="1" key="1">
    <citation type="submission" date="2023-04" db="EMBL/GenBank/DDBJ databases">
        <title>Ambrosiozyma monospora NBRC 10751.</title>
        <authorList>
            <person name="Ichikawa N."/>
            <person name="Sato H."/>
            <person name="Tonouchi N."/>
        </authorList>
    </citation>
    <scope>NUCLEOTIDE SEQUENCE</scope>
    <source>
        <strain evidence="1">NBRC 10751</strain>
    </source>
</reference>
<evidence type="ECO:0000313" key="1">
    <source>
        <dbReference type="EMBL" id="GME76889.1"/>
    </source>
</evidence>
<organism evidence="1 2">
    <name type="scientific">Ambrosiozyma monospora</name>
    <name type="common">Yeast</name>
    <name type="synonym">Endomycopsis monosporus</name>
    <dbReference type="NCBI Taxonomy" id="43982"/>
    <lineage>
        <taxon>Eukaryota</taxon>
        <taxon>Fungi</taxon>
        <taxon>Dikarya</taxon>
        <taxon>Ascomycota</taxon>
        <taxon>Saccharomycotina</taxon>
        <taxon>Pichiomycetes</taxon>
        <taxon>Pichiales</taxon>
        <taxon>Pichiaceae</taxon>
        <taxon>Ambrosiozyma</taxon>
    </lineage>
</organism>
<sequence length="621" mass="69797">MIGKLRVNDLTPQNSISIRKMYSLKSLTLSNCIINYNMMNNLPVNLTEINFMPSSKFDDSITANTTVKLPIHLKTMNWNFNEIKTLPKISNGDELKNFKEFQFAFFGGACNEYTHEHKLRTNQVDGGVSNKSACFPNFISEPWFTFANFQSFLNSLPSELETLSLVIYSKMCRNSNLRVKYYDYSLDDRKELTLGNFQSLENLNFHCSTMSTNLDVSIFESPLKHLNLSSPAMMFGSFPSTLKSLNINLTNYIDTFTQFWLKFITPLSKLTTFKCKFKGEETIDFRKLKIPSNLKSIELCFNSVCIILDQIPENILYFGVFDFCYDEDFGSLGSENLFEDFIISSIVVDGSKGETVESIQKQIYWFPLEALVWKKLEHRPQATGHKLQVTTQYNISQKNQEMAPSSKPSEVNPKSVHNDHSKKKKKSSTVKSFQVIRFRATGSNNQSPKSSIPSLSSNPEPIPGHETEPEPTSTSEANTISEANSNADSPIVVRDTPSPESVTATPAQTQAQAPAEAETQNQTRNQIQTKAPGESGSATPVPTNADLQPDPTRMMSMNQMPMGMVPIQIGQMGPMGMIPMPHDATSSTAVYGSPYGSNEIYWKPCFISLFYQTFQHSSEKS</sequence>